<evidence type="ECO:0000313" key="2">
    <source>
        <dbReference type="EMBL" id="MFD1882811.1"/>
    </source>
</evidence>
<evidence type="ECO:0000256" key="1">
    <source>
        <dbReference type="SAM" id="SignalP"/>
    </source>
</evidence>
<comment type="caution">
    <text evidence="2">The sequence shown here is derived from an EMBL/GenBank/DDBJ whole genome shotgun (WGS) entry which is preliminary data.</text>
</comment>
<dbReference type="RefSeq" id="WP_379143673.1">
    <property type="nucleotide sequence ID" value="NZ_JBHUEN010000043.1"/>
</dbReference>
<feature type="chain" id="PRO_5047226966" evidence="1">
    <location>
        <begin position="23"/>
        <end position="347"/>
    </location>
</feature>
<keyword evidence="3" id="KW-1185">Reference proteome</keyword>
<evidence type="ECO:0000313" key="3">
    <source>
        <dbReference type="Proteomes" id="UP001597213"/>
    </source>
</evidence>
<dbReference type="EMBL" id="JBHUEN010000043">
    <property type="protein sequence ID" value="MFD1882811.1"/>
    <property type="molecule type" value="Genomic_DNA"/>
</dbReference>
<keyword evidence="1" id="KW-0732">Signal</keyword>
<organism evidence="2 3">
    <name type="scientific">Paracoccus pacificus</name>
    <dbReference type="NCBI Taxonomy" id="1463598"/>
    <lineage>
        <taxon>Bacteria</taxon>
        <taxon>Pseudomonadati</taxon>
        <taxon>Pseudomonadota</taxon>
        <taxon>Alphaproteobacteria</taxon>
        <taxon>Rhodobacterales</taxon>
        <taxon>Paracoccaceae</taxon>
        <taxon>Paracoccus</taxon>
    </lineage>
</organism>
<dbReference type="Proteomes" id="UP001597213">
    <property type="component" value="Unassembled WGS sequence"/>
</dbReference>
<accession>A0ABW4R9K3</accession>
<sequence length="347" mass="37286">MRLGGALAGVAAVVGVAAAASAEDLTQPWQAALGAASQRLSLYSVTRAAPPGSEEYIAGRAHLMGVDHKAGIEFLGKDWFARPILTYESNFNDKIPGRTIKLGGLTFVVAPEDRAKGGGVVGLRAGGAAVWSYAQGSTITAATEVGLRYLPAHDLTRVNADLSVCATNWLGGWTWADACAAYFHINRNDGEEVDERQFSLGLTNDFSAAGADHEISGGLRLTERPAYSKTSVDLSWEGALPQIGALRMGAMWGEEIPGQNTSVRGVNLRLARPIRDQPTVIGIDVQWTKGAQIFGFDRTDRIVGVSVQRQVWRDVTATLQLRQTDSSVDVFDETTASLDFSFANWRF</sequence>
<feature type="signal peptide" evidence="1">
    <location>
        <begin position="1"/>
        <end position="22"/>
    </location>
</feature>
<reference evidence="3" key="1">
    <citation type="journal article" date="2019" name="Int. J. Syst. Evol. Microbiol.">
        <title>The Global Catalogue of Microorganisms (GCM) 10K type strain sequencing project: providing services to taxonomists for standard genome sequencing and annotation.</title>
        <authorList>
            <consortium name="The Broad Institute Genomics Platform"/>
            <consortium name="The Broad Institute Genome Sequencing Center for Infectious Disease"/>
            <person name="Wu L."/>
            <person name="Ma J."/>
        </authorList>
    </citation>
    <scope>NUCLEOTIDE SEQUENCE [LARGE SCALE GENOMIC DNA]</scope>
    <source>
        <strain evidence="3">CCUG 56029</strain>
    </source>
</reference>
<proteinExistence type="predicted"/>
<protein>
    <submittedName>
        <fullName evidence="2">Uncharacterized protein</fullName>
    </submittedName>
</protein>
<name>A0ABW4R9K3_9RHOB</name>
<gene>
    <name evidence="2" type="ORF">ACFSCT_13895</name>
</gene>